<keyword evidence="7" id="KW-0256">Endoplasmic reticulum</keyword>
<comment type="subunit">
    <text evidence="4">Heterodimer with ALG13 to form a functional enzyme.</text>
</comment>
<organism evidence="12 13">
    <name type="scientific">Uncinocarpus reesii (strain UAMH 1704)</name>
    <dbReference type="NCBI Taxonomy" id="336963"/>
    <lineage>
        <taxon>Eukaryota</taxon>
        <taxon>Fungi</taxon>
        <taxon>Dikarya</taxon>
        <taxon>Ascomycota</taxon>
        <taxon>Pezizomycotina</taxon>
        <taxon>Eurotiomycetes</taxon>
        <taxon>Eurotiomycetidae</taxon>
        <taxon>Onygenales</taxon>
        <taxon>Onygenaceae</taxon>
        <taxon>Uncinocarpus</taxon>
    </lineage>
</organism>
<dbReference type="STRING" id="336963.C4JJX4"/>
<dbReference type="OMA" id="FSMLRRM"/>
<dbReference type="AlphaFoldDB" id="C4JJX4"/>
<evidence type="ECO:0000256" key="1">
    <source>
        <dbReference type="ARBA" id="ARBA00004389"/>
    </source>
</evidence>
<name>C4JJX4_UNCRE</name>
<keyword evidence="9 11" id="KW-0472">Membrane</keyword>
<proteinExistence type="inferred from homology"/>
<evidence type="ECO:0000256" key="11">
    <source>
        <dbReference type="SAM" id="Phobius"/>
    </source>
</evidence>
<comment type="subcellular location">
    <subcellularLocation>
        <location evidence="1">Endoplasmic reticulum membrane</location>
        <topology evidence="1">Single-pass membrane protein</topology>
    </subcellularLocation>
    <subcellularLocation>
        <location evidence="2">Nucleus membrane</location>
        <topology evidence="2">Single-pass membrane protein</topology>
    </subcellularLocation>
</comment>
<protein>
    <recommendedName>
        <fullName evidence="5">UDP-N-acetylglucosamine transferase subunit ALG14</fullName>
    </recommendedName>
    <alternativeName>
        <fullName evidence="10">Asparagine-linked glycosylation protein 14</fullName>
    </alternativeName>
</protein>
<sequence>MLASASAATAILVVVGLAIFFTLSLIHLVRLQNASTKHAKSRRAIHLLVVLGSGGHTEEMLSMLRYARLDPEIYSKRTYLVSSGDLFSARKASEFEHKLSMFDPSTGARFSKGSMIAPRTKKRNGHLNLQTDHEIVTVPKARNVHQSFLTAPFSTLHCLWACFQVLRGKHADQIRLNPAQSRPTTCPDLILTNGPGIAVCVIVAARILRFLSWLLVLSPPPFEKPDKLRRSKGSRRRYLRTIFVESWARVTTLSLSGKLVLPIADRFLVQWEPLEGYSSWNGKKAEFIWLLFDTLRTSQANLLARNVSRRERIFDAPKTCTSSKRVFYPVSAFDKTIMSFMAA</sequence>
<reference evidence="13" key="1">
    <citation type="journal article" date="2009" name="Genome Res.">
        <title>Comparative genomic analyses of the human fungal pathogens Coccidioides and their relatives.</title>
        <authorList>
            <person name="Sharpton T.J."/>
            <person name="Stajich J.E."/>
            <person name="Rounsley S.D."/>
            <person name="Gardner M.J."/>
            <person name="Wortman J.R."/>
            <person name="Jordar V.S."/>
            <person name="Maiti R."/>
            <person name="Kodira C.D."/>
            <person name="Neafsey D.E."/>
            <person name="Zeng Q."/>
            <person name="Hung C.-Y."/>
            <person name="McMahan C."/>
            <person name="Muszewska A."/>
            <person name="Grynberg M."/>
            <person name="Mandel M.A."/>
            <person name="Kellner E.M."/>
            <person name="Barker B.M."/>
            <person name="Galgiani J.N."/>
            <person name="Orbach M.J."/>
            <person name="Kirkland T.N."/>
            <person name="Cole G.T."/>
            <person name="Henn M.R."/>
            <person name="Birren B.W."/>
            <person name="Taylor J.W."/>
        </authorList>
    </citation>
    <scope>NUCLEOTIDE SEQUENCE [LARGE SCALE GENOMIC DNA]</scope>
    <source>
        <strain evidence="13">UAMH 1704</strain>
    </source>
</reference>
<comment type="similarity">
    <text evidence="3">Belongs to the ALG14 family.</text>
</comment>
<evidence type="ECO:0000256" key="5">
    <source>
        <dbReference type="ARBA" id="ARBA00017467"/>
    </source>
</evidence>
<dbReference type="InParanoid" id="C4JJX4"/>
<evidence type="ECO:0000256" key="3">
    <source>
        <dbReference type="ARBA" id="ARBA00009731"/>
    </source>
</evidence>
<dbReference type="HOGENOM" id="CLU_064541_0_0_1"/>
<keyword evidence="13" id="KW-1185">Reference proteome</keyword>
<feature type="transmembrane region" description="Helical" evidence="11">
    <location>
        <begin position="6"/>
        <end position="29"/>
    </location>
</feature>
<dbReference type="InterPro" id="IPR013969">
    <property type="entry name" value="Oligosacch_biosynth_Alg14"/>
</dbReference>
<keyword evidence="6 11" id="KW-0812">Transmembrane</keyword>
<evidence type="ECO:0000313" key="13">
    <source>
        <dbReference type="Proteomes" id="UP000002058"/>
    </source>
</evidence>
<dbReference type="PANTHER" id="PTHR12154">
    <property type="entry name" value="GLYCOSYL TRANSFERASE-RELATED"/>
    <property type="match status" value="1"/>
</dbReference>
<dbReference type="FunCoup" id="C4JJX4">
    <property type="interactions" value="256"/>
</dbReference>
<dbReference type="GO" id="GO:0006488">
    <property type="term" value="P:dolichol-linked oligosaccharide biosynthetic process"/>
    <property type="evidence" value="ECO:0007669"/>
    <property type="project" value="InterPro"/>
</dbReference>
<evidence type="ECO:0000256" key="6">
    <source>
        <dbReference type="ARBA" id="ARBA00022692"/>
    </source>
</evidence>
<evidence type="ECO:0000313" key="12">
    <source>
        <dbReference type="EMBL" id="EEP77082.1"/>
    </source>
</evidence>
<dbReference type="KEGG" id="ure:UREG_01931"/>
<dbReference type="PANTHER" id="PTHR12154:SF4">
    <property type="entry name" value="UDP-N-ACETYLGLUCOSAMINE TRANSFERASE SUBUNIT ALG14 HOMOLOG"/>
    <property type="match status" value="1"/>
</dbReference>
<accession>C4JJX4</accession>
<dbReference type="EMBL" id="CH476615">
    <property type="protein sequence ID" value="EEP77082.1"/>
    <property type="molecule type" value="Genomic_DNA"/>
</dbReference>
<dbReference type="Gene3D" id="3.40.50.2000">
    <property type="entry name" value="Glycogen Phosphorylase B"/>
    <property type="match status" value="1"/>
</dbReference>
<evidence type="ECO:0000256" key="9">
    <source>
        <dbReference type="ARBA" id="ARBA00023136"/>
    </source>
</evidence>
<evidence type="ECO:0000256" key="7">
    <source>
        <dbReference type="ARBA" id="ARBA00022824"/>
    </source>
</evidence>
<dbReference type="RefSeq" id="XP_002542415.1">
    <property type="nucleotide sequence ID" value="XM_002542369.1"/>
</dbReference>
<gene>
    <name evidence="12" type="ORF">UREG_01931</name>
</gene>
<keyword evidence="8 11" id="KW-1133">Transmembrane helix</keyword>
<dbReference type="OrthoDB" id="37659at2759"/>
<evidence type="ECO:0000256" key="2">
    <source>
        <dbReference type="ARBA" id="ARBA00004590"/>
    </source>
</evidence>
<dbReference type="eggNOG" id="KOG3339">
    <property type="taxonomic scope" value="Eukaryota"/>
</dbReference>
<dbReference type="VEuPathDB" id="FungiDB:UREG_01931"/>
<dbReference type="GO" id="GO:0031965">
    <property type="term" value="C:nuclear membrane"/>
    <property type="evidence" value="ECO:0007669"/>
    <property type="project" value="UniProtKB-SubCell"/>
</dbReference>
<dbReference type="GO" id="GO:0043541">
    <property type="term" value="C:UDP-N-acetylglucosamine transferase complex"/>
    <property type="evidence" value="ECO:0007669"/>
    <property type="project" value="TreeGrafter"/>
</dbReference>
<dbReference type="GO" id="GO:0004577">
    <property type="term" value="F:N-acetylglucosaminyldiphosphodolichol N-acetylglucosaminyltransferase activity"/>
    <property type="evidence" value="ECO:0007669"/>
    <property type="project" value="TreeGrafter"/>
</dbReference>
<evidence type="ECO:0000256" key="4">
    <source>
        <dbReference type="ARBA" id="ARBA00011335"/>
    </source>
</evidence>
<dbReference type="Pfam" id="PF08660">
    <property type="entry name" value="Alg14"/>
    <property type="match status" value="1"/>
</dbReference>
<evidence type="ECO:0000256" key="10">
    <source>
        <dbReference type="ARBA" id="ARBA00032062"/>
    </source>
</evidence>
<dbReference type="Proteomes" id="UP000002058">
    <property type="component" value="Unassembled WGS sequence"/>
</dbReference>
<evidence type="ECO:0000256" key="8">
    <source>
        <dbReference type="ARBA" id="ARBA00022989"/>
    </source>
</evidence>
<dbReference type="GeneID" id="8441693"/>